<evidence type="ECO:0000313" key="8">
    <source>
        <dbReference type="EMBL" id="RDY65387.1"/>
    </source>
</evidence>
<accession>A0A3D8V7H9</accession>
<feature type="transmembrane region" description="Helical" evidence="7">
    <location>
        <begin position="12"/>
        <end position="28"/>
    </location>
</feature>
<sequence length="131" mass="13888">MNGSTQQDAGKLILRIALGVLVFLHGLSKLEGGLDGIVGLVETQGFPGFFAYGVIIGEVIAPLLVITGFFSRIGAILIVINMLFALYLVHLGDIGHLNQQGGWAIELQVMFLATAAAIALLGPGKWAFNQR</sequence>
<dbReference type="RefSeq" id="WP_115844775.1">
    <property type="nucleotide sequence ID" value="NZ_CP183976.1"/>
</dbReference>
<comment type="caution">
    <text evidence="8">The sequence shown here is derived from an EMBL/GenBank/DDBJ whole genome shotgun (WGS) entry which is preliminary data.</text>
</comment>
<dbReference type="Pfam" id="PF07681">
    <property type="entry name" value="DoxX"/>
    <property type="match status" value="1"/>
</dbReference>
<feature type="transmembrane region" description="Helical" evidence="7">
    <location>
        <begin position="103"/>
        <end position="122"/>
    </location>
</feature>
<feature type="transmembrane region" description="Helical" evidence="7">
    <location>
        <begin position="73"/>
        <end position="91"/>
    </location>
</feature>
<feature type="transmembrane region" description="Helical" evidence="7">
    <location>
        <begin position="48"/>
        <end position="66"/>
    </location>
</feature>
<keyword evidence="6 7" id="KW-0472">Membrane</keyword>
<keyword evidence="3" id="KW-1003">Cell membrane</keyword>
<organism evidence="8 9">
    <name type="scientific">Lysobacter soli</name>
    <dbReference type="NCBI Taxonomy" id="453783"/>
    <lineage>
        <taxon>Bacteria</taxon>
        <taxon>Pseudomonadati</taxon>
        <taxon>Pseudomonadota</taxon>
        <taxon>Gammaproteobacteria</taxon>
        <taxon>Lysobacterales</taxon>
        <taxon>Lysobacteraceae</taxon>
        <taxon>Lysobacter</taxon>
    </lineage>
</organism>
<name>A0A3D8V7H9_9GAMM</name>
<protein>
    <submittedName>
        <fullName evidence="8">DoxX family protein</fullName>
    </submittedName>
</protein>
<dbReference type="InterPro" id="IPR032808">
    <property type="entry name" value="DoxX"/>
</dbReference>
<gene>
    <name evidence="8" type="ORF">DX912_17490</name>
</gene>
<keyword evidence="9" id="KW-1185">Reference proteome</keyword>
<keyword evidence="4 7" id="KW-0812">Transmembrane</keyword>
<dbReference type="PANTHER" id="PTHR33452">
    <property type="entry name" value="OXIDOREDUCTASE CATD-RELATED"/>
    <property type="match status" value="1"/>
</dbReference>
<comment type="subcellular location">
    <subcellularLocation>
        <location evidence="1">Cell membrane</location>
        <topology evidence="1">Multi-pass membrane protein</topology>
    </subcellularLocation>
</comment>
<evidence type="ECO:0000256" key="1">
    <source>
        <dbReference type="ARBA" id="ARBA00004651"/>
    </source>
</evidence>
<evidence type="ECO:0000256" key="5">
    <source>
        <dbReference type="ARBA" id="ARBA00022989"/>
    </source>
</evidence>
<evidence type="ECO:0000313" key="9">
    <source>
        <dbReference type="Proteomes" id="UP000256829"/>
    </source>
</evidence>
<evidence type="ECO:0000256" key="2">
    <source>
        <dbReference type="ARBA" id="ARBA00006679"/>
    </source>
</evidence>
<evidence type="ECO:0000256" key="4">
    <source>
        <dbReference type="ARBA" id="ARBA00022692"/>
    </source>
</evidence>
<evidence type="ECO:0000256" key="3">
    <source>
        <dbReference type="ARBA" id="ARBA00022475"/>
    </source>
</evidence>
<dbReference type="PANTHER" id="PTHR33452:SF1">
    <property type="entry name" value="INNER MEMBRANE PROTEIN YPHA-RELATED"/>
    <property type="match status" value="1"/>
</dbReference>
<evidence type="ECO:0000256" key="6">
    <source>
        <dbReference type="ARBA" id="ARBA00023136"/>
    </source>
</evidence>
<dbReference type="GO" id="GO:0005886">
    <property type="term" value="C:plasma membrane"/>
    <property type="evidence" value="ECO:0007669"/>
    <property type="project" value="UniProtKB-SubCell"/>
</dbReference>
<dbReference type="InterPro" id="IPR051907">
    <property type="entry name" value="DoxX-like_oxidoreductase"/>
</dbReference>
<evidence type="ECO:0000256" key="7">
    <source>
        <dbReference type="SAM" id="Phobius"/>
    </source>
</evidence>
<dbReference type="EMBL" id="QTJR01000019">
    <property type="protein sequence ID" value="RDY65387.1"/>
    <property type="molecule type" value="Genomic_DNA"/>
</dbReference>
<dbReference type="Proteomes" id="UP000256829">
    <property type="component" value="Unassembled WGS sequence"/>
</dbReference>
<proteinExistence type="inferred from homology"/>
<dbReference type="AlphaFoldDB" id="A0A3D8V7H9"/>
<reference evidence="8 9" key="1">
    <citation type="submission" date="2018-08" db="EMBL/GenBank/DDBJ databases">
        <title>Lysobacter soli KCTC 22011, whole genome shotgun sequence.</title>
        <authorList>
            <person name="Zhang X."/>
            <person name="Feng G."/>
            <person name="Zhu H."/>
        </authorList>
    </citation>
    <scope>NUCLEOTIDE SEQUENCE [LARGE SCALE GENOMIC DNA]</scope>
    <source>
        <strain evidence="8 9">KCTC 22011</strain>
    </source>
</reference>
<keyword evidence="5 7" id="KW-1133">Transmembrane helix</keyword>
<comment type="similarity">
    <text evidence="2">Belongs to the DoxX family.</text>
</comment>